<dbReference type="Pfam" id="PF03853">
    <property type="entry name" value="YjeF_N"/>
    <property type="match status" value="1"/>
</dbReference>
<comment type="catalytic activity">
    <reaction evidence="2 18 19">
        <text>(6R)-NADPHX = (6S)-NADPHX</text>
        <dbReference type="Rhea" id="RHEA:32227"/>
        <dbReference type="ChEBI" id="CHEBI:64076"/>
        <dbReference type="ChEBI" id="CHEBI:64077"/>
        <dbReference type="EC" id="5.1.99.6"/>
    </reaction>
</comment>
<dbReference type="PROSITE" id="PS51385">
    <property type="entry name" value="YJEF_N"/>
    <property type="match status" value="1"/>
</dbReference>
<keyword evidence="7 17" id="KW-0067">ATP-binding</keyword>
<evidence type="ECO:0000256" key="19">
    <source>
        <dbReference type="PIRNR" id="PIRNR017184"/>
    </source>
</evidence>
<evidence type="ECO:0000313" key="23">
    <source>
        <dbReference type="Proteomes" id="UP000601522"/>
    </source>
</evidence>
<comment type="function">
    <text evidence="17">Catalyzes the dehydration of the S-form of NAD(P)HX at the expense of ADP, which is converted to AMP. Together with NAD(P)HX epimerase, which catalyzes the epimerization of the S- and R-forms, the enzyme allows the repair of both epimers of NAD(P)HX, a damaged form of NAD(P)H that is a result of enzymatic or heat-dependent hydration.</text>
</comment>
<evidence type="ECO:0000256" key="5">
    <source>
        <dbReference type="ARBA" id="ARBA00022723"/>
    </source>
</evidence>
<keyword evidence="13" id="KW-0511">Multifunctional enzyme</keyword>
<evidence type="ECO:0000256" key="16">
    <source>
        <dbReference type="ARBA" id="ARBA00049209"/>
    </source>
</evidence>
<comment type="function">
    <text evidence="14 19">Bifunctional enzyme that catalyzes the epimerization of the S- and R-forms of NAD(P)HX and the dehydration of the S-form of NAD(P)HX at the expense of ADP, which is converted to AMP. This allows the repair of both epimers of NAD(P)HX, a damaged form of NAD(P)H that is a result of enzymatic or heat-dependent hydration.</text>
</comment>
<dbReference type="GO" id="GO:0005524">
    <property type="term" value="F:ATP binding"/>
    <property type="evidence" value="ECO:0007669"/>
    <property type="project" value="UniProtKB-UniRule"/>
</dbReference>
<feature type="binding site" evidence="18">
    <location>
        <position position="59"/>
    </location>
    <ligand>
        <name>K(+)</name>
        <dbReference type="ChEBI" id="CHEBI:29103"/>
    </ligand>
</feature>
<dbReference type="HAMAP" id="MF_01965">
    <property type="entry name" value="NADHX_dehydratase"/>
    <property type="match status" value="1"/>
</dbReference>
<dbReference type="NCBIfam" id="TIGR00196">
    <property type="entry name" value="yjeF_cterm"/>
    <property type="match status" value="1"/>
</dbReference>
<dbReference type="Pfam" id="PF01256">
    <property type="entry name" value="Carb_kinase"/>
    <property type="match status" value="1"/>
</dbReference>
<evidence type="ECO:0000256" key="1">
    <source>
        <dbReference type="ARBA" id="ARBA00000013"/>
    </source>
</evidence>
<keyword evidence="10 17" id="KW-0520">NAD</keyword>
<comment type="subunit">
    <text evidence="17">Homotetramer.</text>
</comment>
<dbReference type="CDD" id="cd01171">
    <property type="entry name" value="YXKO-related"/>
    <property type="match status" value="1"/>
</dbReference>
<evidence type="ECO:0000256" key="15">
    <source>
        <dbReference type="ARBA" id="ARBA00048238"/>
    </source>
</evidence>
<proteinExistence type="inferred from homology"/>
<feature type="binding site" evidence="18">
    <location>
        <begin position="58"/>
        <end position="62"/>
    </location>
    <ligand>
        <name>(6S)-NADPHX</name>
        <dbReference type="ChEBI" id="CHEBI:64076"/>
    </ligand>
</feature>
<dbReference type="AlphaFoldDB" id="A0A926EY10"/>
<keyword evidence="12 17" id="KW-0456">Lyase</keyword>
<feature type="binding site" evidence="17">
    <location>
        <position position="370"/>
    </location>
    <ligand>
        <name>(6S)-NADPHX</name>
        <dbReference type="ChEBI" id="CHEBI:64076"/>
    </ligand>
</feature>
<evidence type="ECO:0000256" key="4">
    <source>
        <dbReference type="ARBA" id="ARBA00009524"/>
    </source>
</evidence>
<comment type="similarity">
    <text evidence="18">Belongs to the NnrE/AIBP family.</text>
</comment>
<evidence type="ECO:0000259" key="21">
    <source>
        <dbReference type="PROSITE" id="PS51385"/>
    </source>
</evidence>
<feature type="binding site" evidence="17">
    <location>
        <begin position="407"/>
        <end position="411"/>
    </location>
    <ligand>
        <name>AMP</name>
        <dbReference type="ChEBI" id="CHEBI:456215"/>
    </ligand>
</feature>
<feature type="domain" description="YjeF N-terminal" evidence="21">
    <location>
        <begin position="10"/>
        <end position="210"/>
    </location>
</feature>
<accession>A0A926EY10</accession>
<feature type="binding site" evidence="17">
    <location>
        <position position="319"/>
    </location>
    <ligand>
        <name>(6S)-NADPHX</name>
        <dbReference type="ChEBI" id="CHEBI:64076"/>
    </ligand>
</feature>
<comment type="similarity">
    <text evidence="3 19">In the N-terminal section; belongs to the NnrE/AIBP family.</text>
</comment>
<reference evidence="22 23" key="1">
    <citation type="submission" date="2020-08" db="EMBL/GenBank/DDBJ databases">
        <title>Genome public.</title>
        <authorList>
            <person name="Liu C."/>
            <person name="Sun Q."/>
        </authorList>
    </citation>
    <scope>NUCLEOTIDE SEQUENCE [LARGE SCALE GENOMIC DNA]</scope>
    <source>
        <strain evidence="22 23">NSJ-26</strain>
    </source>
</reference>
<comment type="catalytic activity">
    <reaction evidence="15 17 19">
        <text>(6S)-NADHX + ADP = AMP + phosphate + NADH + H(+)</text>
        <dbReference type="Rhea" id="RHEA:32223"/>
        <dbReference type="ChEBI" id="CHEBI:15378"/>
        <dbReference type="ChEBI" id="CHEBI:43474"/>
        <dbReference type="ChEBI" id="CHEBI:57945"/>
        <dbReference type="ChEBI" id="CHEBI:64074"/>
        <dbReference type="ChEBI" id="CHEBI:456215"/>
        <dbReference type="ChEBI" id="CHEBI:456216"/>
        <dbReference type="EC" id="4.2.1.136"/>
    </reaction>
</comment>
<comment type="cofactor">
    <cofactor evidence="18 19">
        <name>K(+)</name>
        <dbReference type="ChEBI" id="CHEBI:29103"/>
    </cofactor>
    <text evidence="18 19">Binds 1 potassium ion per subunit.</text>
</comment>
<dbReference type="SUPFAM" id="SSF64153">
    <property type="entry name" value="YjeF N-terminal domain-like"/>
    <property type="match status" value="1"/>
</dbReference>
<evidence type="ECO:0000256" key="2">
    <source>
        <dbReference type="ARBA" id="ARBA00000909"/>
    </source>
</evidence>
<dbReference type="EC" id="4.2.1.136" evidence="19"/>
<dbReference type="GO" id="GO:0052856">
    <property type="term" value="F:NAD(P)HX epimerase activity"/>
    <property type="evidence" value="ECO:0007669"/>
    <property type="project" value="UniProtKB-UniRule"/>
</dbReference>
<dbReference type="Proteomes" id="UP000601522">
    <property type="component" value="Unassembled WGS sequence"/>
</dbReference>
<dbReference type="GO" id="GO:0052855">
    <property type="term" value="F:ADP-dependent NAD(P)H-hydrate dehydratase activity"/>
    <property type="evidence" value="ECO:0007669"/>
    <property type="project" value="UniProtKB-UniRule"/>
</dbReference>
<dbReference type="PIRSF" id="PIRSF017184">
    <property type="entry name" value="Nnr"/>
    <property type="match status" value="1"/>
</dbReference>
<dbReference type="RefSeq" id="WP_249323913.1">
    <property type="nucleotide sequence ID" value="NZ_JACRTK010000003.1"/>
</dbReference>
<dbReference type="HAMAP" id="MF_01966">
    <property type="entry name" value="NADHX_epimerase"/>
    <property type="match status" value="1"/>
</dbReference>
<dbReference type="Gene3D" id="3.40.50.10260">
    <property type="entry name" value="YjeF N-terminal domain"/>
    <property type="match status" value="1"/>
</dbReference>
<dbReference type="Gene3D" id="3.40.1190.20">
    <property type="match status" value="1"/>
</dbReference>
<keyword evidence="8 17" id="KW-0521">NADP</keyword>
<comment type="caution">
    <text evidence="22">The sequence shown here is derived from an EMBL/GenBank/DDBJ whole genome shotgun (WGS) entry which is preliminary data.</text>
</comment>
<dbReference type="PROSITE" id="PS01050">
    <property type="entry name" value="YJEF_C_2"/>
    <property type="match status" value="1"/>
</dbReference>
<feature type="binding site" evidence="18">
    <location>
        <position position="120"/>
    </location>
    <ligand>
        <name>K(+)</name>
        <dbReference type="ChEBI" id="CHEBI:29103"/>
    </ligand>
</feature>
<dbReference type="NCBIfam" id="TIGR00197">
    <property type="entry name" value="yjeF_nterm"/>
    <property type="match status" value="1"/>
</dbReference>
<comment type="catalytic activity">
    <reaction evidence="1 18 19">
        <text>(6R)-NADHX = (6S)-NADHX</text>
        <dbReference type="Rhea" id="RHEA:32215"/>
        <dbReference type="ChEBI" id="CHEBI:64074"/>
        <dbReference type="ChEBI" id="CHEBI:64075"/>
        <dbReference type="EC" id="5.1.99.6"/>
    </reaction>
</comment>
<comment type="function">
    <text evidence="18">Catalyzes the epimerization of the S- and R-forms of NAD(P)HX, a damaged form of NAD(P)H that is a result of enzymatic or heat-dependent hydration. This is a prerequisite for the S-specific NAD(P)H-hydrate dehydratase to allow the repair of both epimers of NAD(P)HX.</text>
</comment>
<sequence length="496" mass="53792">MEYLVNSSEMKRCDSNTIHKIGVPSMVLMERAALSSVEELYDGSFNLEKVIVVCGSGNNGGDGFAVARLLYLNKINVDILFIGDERSCTKETKQQMDIVRKYGIRISKDLSFKNYTTIVDAIFGIGISRSIEGKYAEIIDKINRSQADVLSLDIPSGISADTGKIMGIAIKAKRTVTFGYKKVGLVLYPGAEYAGVVKVKDIGITDIGFENQYPFIYSYTKDDLKRIPKRQDYSNKGTYGKVLVIAGAVNMGGAAYFAAKSTYKMGVGLVKVFTPEENRTILQTMLPEAILSTYDKNNIDMESLKKAVNWASAIVLGPGMGIGKNTKDILSLVLSNTKVPLVIDADGINTIAKYPELLENHHKEIILTPHLGEMARLIKKDIRQIANNLIDESERYAGKQNIVCVLKDTRTIVSDGKSGIYVNQSGNNGMATGGAGDVLTGVIAGLLGQGMKILDAATLGVYIHGLAGDIASEKLGHYSVLADDIIDGINEVLKAF</sequence>
<name>A0A926EY10_9FIRM</name>
<evidence type="ECO:0000256" key="8">
    <source>
        <dbReference type="ARBA" id="ARBA00022857"/>
    </source>
</evidence>
<evidence type="ECO:0000256" key="13">
    <source>
        <dbReference type="ARBA" id="ARBA00023268"/>
    </source>
</evidence>
<feature type="binding site" evidence="17">
    <location>
        <position position="437"/>
    </location>
    <ligand>
        <name>(6S)-NADPHX</name>
        <dbReference type="ChEBI" id="CHEBI:64076"/>
    </ligand>
</feature>
<feature type="binding site" evidence="17">
    <location>
        <position position="254"/>
    </location>
    <ligand>
        <name>(6S)-NADPHX</name>
        <dbReference type="ChEBI" id="CHEBI:64076"/>
    </ligand>
</feature>
<comment type="similarity">
    <text evidence="4 19">In the C-terminal section; belongs to the NnrD/CARKD family.</text>
</comment>
<evidence type="ECO:0000256" key="7">
    <source>
        <dbReference type="ARBA" id="ARBA00022840"/>
    </source>
</evidence>
<dbReference type="InterPro" id="IPR030677">
    <property type="entry name" value="Nnr"/>
</dbReference>
<evidence type="ECO:0000256" key="18">
    <source>
        <dbReference type="HAMAP-Rule" id="MF_01966"/>
    </source>
</evidence>
<evidence type="ECO:0000256" key="14">
    <source>
        <dbReference type="ARBA" id="ARBA00025153"/>
    </source>
</evidence>
<dbReference type="SUPFAM" id="SSF53613">
    <property type="entry name" value="Ribokinase-like"/>
    <property type="match status" value="1"/>
</dbReference>
<keyword evidence="23" id="KW-1185">Reference proteome</keyword>
<comment type="cofactor">
    <cofactor evidence="17">
        <name>Mg(2+)</name>
        <dbReference type="ChEBI" id="CHEBI:18420"/>
    </cofactor>
</comment>
<dbReference type="PANTHER" id="PTHR12592">
    <property type="entry name" value="ATP-DEPENDENT (S)-NAD(P)H-HYDRATE DEHYDRATASE FAMILY MEMBER"/>
    <property type="match status" value="1"/>
</dbReference>
<feature type="binding site" evidence="18">
    <location>
        <begin position="124"/>
        <end position="130"/>
    </location>
    <ligand>
        <name>(6S)-NADPHX</name>
        <dbReference type="ChEBI" id="CHEBI:64076"/>
    </ligand>
</feature>
<organism evidence="22 23">
    <name type="scientific">Wansuia hejianensis</name>
    <dbReference type="NCBI Taxonomy" id="2763667"/>
    <lineage>
        <taxon>Bacteria</taxon>
        <taxon>Bacillati</taxon>
        <taxon>Bacillota</taxon>
        <taxon>Clostridia</taxon>
        <taxon>Lachnospirales</taxon>
        <taxon>Lachnospiraceae</taxon>
        <taxon>Wansuia</taxon>
    </lineage>
</organism>
<dbReference type="PANTHER" id="PTHR12592:SF0">
    <property type="entry name" value="ATP-DEPENDENT (S)-NAD(P)H-HYDRATE DEHYDRATASE"/>
    <property type="match status" value="1"/>
</dbReference>
<evidence type="ECO:0000256" key="10">
    <source>
        <dbReference type="ARBA" id="ARBA00023027"/>
    </source>
</evidence>
<protein>
    <recommendedName>
        <fullName evidence="19">Bifunctional NAD(P)H-hydrate repair enzyme</fullName>
    </recommendedName>
    <alternativeName>
        <fullName evidence="19">Nicotinamide nucleotide repair protein</fullName>
    </alternativeName>
    <domain>
        <recommendedName>
            <fullName evidence="19">ADP-dependent (S)-NAD(P)H-hydrate dehydratase</fullName>
            <ecNumber evidence="19">4.2.1.136</ecNumber>
        </recommendedName>
        <alternativeName>
            <fullName evidence="19">ADP-dependent NAD(P)HX dehydratase</fullName>
        </alternativeName>
    </domain>
    <domain>
        <recommendedName>
            <fullName evidence="19">NAD(P)H-hydrate epimerase</fullName>
            <ecNumber evidence="19">5.1.99.6</ecNumber>
        </recommendedName>
    </domain>
</protein>
<dbReference type="GO" id="GO:0110051">
    <property type="term" value="P:metabolite repair"/>
    <property type="evidence" value="ECO:0007669"/>
    <property type="project" value="TreeGrafter"/>
</dbReference>
<keyword evidence="11 18" id="KW-0413">Isomerase</keyword>
<gene>
    <name evidence="17" type="primary">nnrD</name>
    <name evidence="18" type="synonym">nnrE</name>
    <name evidence="22" type="ORF">H8689_08000</name>
</gene>
<feature type="binding site" evidence="18">
    <location>
        <position position="153"/>
    </location>
    <ligand>
        <name>(6S)-NADPHX</name>
        <dbReference type="ChEBI" id="CHEBI:64076"/>
    </ligand>
</feature>
<dbReference type="GO" id="GO:0046496">
    <property type="term" value="P:nicotinamide nucleotide metabolic process"/>
    <property type="evidence" value="ECO:0007669"/>
    <property type="project" value="UniProtKB-UniRule"/>
</dbReference>
<evidence type="ECO:0000256" key="12">
    <source>
        <dbReference type="ARBA" id="ARBA00023239"/>
    </source>
</evidence>
<dbReference type="EC" id="5.1.99.6" evidence="19"/>
<dbReference type="InterPro" id="IPR004443">
    <property type="entry name" value="YjeF_N_dom"/>
</dbReference>
<feature type="binding site" evidence="18">
    <location>
        <position position="135"/>
    </location>
    <ligand>
        <name>(6S)-NADPHX</name>
        <dbReference type="ChEBI" id="CHEBI:64076"/>
    </ligand>
</feature>
<comment type="catalytic activity">
    <reaction evidence="16 17 19">
        <text>(6S)-NADPHX + ADP = AMP + phosphate + NADPH + H(+)</text>
        <dbReference type="Rhea" id="RHEA:32235"/>
        <dbReference type="ChEBI" id="CHEBI:15378"/>
        <dbReference type="ChEBI" id="CHEBI:43474"/>
        <dbReference type="ChEBI" id="CHEBI:57783"/>
        <dbReference type="ChEBI" id="CHEBI:64076"/>
        <dbReference type="ChEBI" id="CHEBI:456215"/>
        <dbReference type="ChEBI" id="CHEBI:456216"/>
        <dbReference type="EC" id="4.2.1.136"/>
    </reaction>
</comment>
<feature type="domain" description="YjeF C-terminal" evidence="20">
    <location>
        <begin position="219"/>
        <end position="496"/>
    </location>
</feature>
<evidence type="ECO:0000256" key="9">
    <source>
        <dbReference type="ARBA" id="ARBA00022958"/>
    </source>
</evidence>
<dbReference type="EMBL" id="JACRTK010000003">
    <property type="protein sequence ID" value="MBC8591056.1"/>
    <property type="molecule type" value="Genomic_DNA"/>
</dbReference>
<evidence type="ECO:0000256" key="6">
    <source>
        <dbReference type="ARBA" id="ARBA00022741"/>
    </source>
</evidence>
<dbReference type="PROSITE" id="PS51383">
    <property type="entry name" value="YJEF_C_3"/>
    <property type="match status" value="1"/>
</dbReference>
<dbReference type="GO" id="GO:0046872">
    <property type="term" value="F:metal ion binding"/>
    <property type="evidence" value="ECO:0007669"/>
    <property type="project" value="UniProtKB-UniRule"/>
</dbReference>
<evidence type="ECO:0000256" key="17">
    <source>
        <dbReference type="HAMAP-Rule" id="MF_01965"/>
    </source>
</evidence>
<feature type="binding site" evidence="17">
    <location>
        <position position="436"/>
    </location>
    <ligand>
        <name>AMP</name>
        <dbReference type="ChEBI" id="CHEBI:456215"/>
    </ligand>
</feature>
<dbReference type="InterPro" id="IPR017953">
    <property type="entry name" value="Carbohydrate_kinase_pred_CS"/>
</dbReference>
<dbReference type="InterPro" id="IPR029056">
    <property type="entry name" value="Ribokinase-like"/>
</dbReference>
<keyword evidence="6 17" id="KW-0547">Nucleotide-binding</keyword>
<feature type="binding site" evidence="18">
    <location>
        <position position="156"/>
    </location>
    <ligand>
        <name>K(+)</name>
        <dbReference type="ChEBI" id="CHEBI:29103"/>
    </ligand>
</feature>
<dbReference type="InterPro" id="IPR000631">
    <property type="entry name" value="CARKD"/>
</dbReference>
<comment type="similarity">
    <text evidence="17">Belongs to the NnrD/CARKD family.</text>
</comment>
<keyword evidence="5 18" id="KW-0479">Metal-binding</keyword>
<evidence type="ECO:0000259" key="20">
    <source>
        <dbReference type="PROSITE" id="PS51383"/>
    </source>
</evidence>
<keyword evidence="9 18" id="KW-0630">Potassium</keyword>
<evidence type="ECO:0000313" key="22">
    <source>
        <dbReference type="EMBL" id="MBC8591056.1"/>
    </source>
</evidence>
<evidence type="ECO:0000256" key="3">
    <source>
        <dbReference type="ARBA" id="ARBA00006001"/>
    </source>
</evidence>
<dbReference type="InterPro" id="IPR036652">
    <property type="entry name" value="YjeF_N_dom_sf"/>
</dbReference>
<evidence type="ECO:0000256" key="11">
    <source>
        <dbReference type="ARBA" id="ARBA00023235"/>
    </source>
</evidence>